<dbReference type="PANTHER" id="PTHR20854:SF4">
    <property type="entry name" value="INOSITOL-1-MONOPHOSPHATASE-RELATED"/>
    <property type="match status" value="1"/>
</dbReference>
<evidence type="ECO:0000313" key="1">
    <source>
        <dbReference type="EMBL" id="MDT3767928.1"/>
    </source>
</evidence>
<name>A0ABU3ICE4_9ACTO</name>
<dbReference type="SUPFAM" id="SSF56655">
    <property type="entry name" value="Carbohydrate phosphatase"/>
    <property type="match status" value="1"/>
</dbReference>
<keyword evidence="2" id="KW-1185">Reference proteome</keyword>
<dbReference type="InterPro" id="IPR000760">
    <property type="entry name" value="Inositol_monophosphatase-like"/>
</dbReference>
<dbReference type="RefSeq" id="WP_313274123.1">
    <property type="nucleotide sequence ID" value="NZ_JASXSX010000003.1"/>
</dbReference>
<reference evidence="1 2" key="1">
    <citation type="submission" date="2023-06" db="EMBL/GenBank/DDBJ databases">
        <title>Draft genome sequence of Gleimia hominis type strain CCUG 57540T.</title>
        <authorList>
            <person name="Salva-Serra F."/>
            <person name="Cardew S."/>
            <person name="Jensie Markopoulos S."/>
            <person name="Ohlen M."/>
            <person name="Inganas E."/>
            <person name="Svensson-Stadler L."/>
            <person name="Moore E.R.B."/>
        </authorList>
    </citation>
    <scope>NUCLEOTIDE SEQUENCE [LARGE SCALE GENOMIC DNA]</scope>
    <source>
        <strain evidence="1 2">CCUG 57540</strain>
    </source>
</reference>
<gene>
    <name evidence="1" type="ORF">QS713_07630</name>
</gene>
<comment type="caution">
    <text evidence="1">The sequence shown here is derived from an EMBL/GenBank/DDBJ whole genome shotgun (WGS) entry which is preliminary data.</text>
</comment>
<evidence type="ECO:0000313" key="2">
    <source>
        <dbReference type="Proteomes" id="UP001247542"/>
    </source>
</evidence>
<dbReference type="Gene3D" id="3.40.190.80">
    <property type="match status" value="1"/>
</dbReference>
<protein>
    <submittedName>
        <fullName evidence="1">Inositol monophosphatase family protein</fullName>
    </submittedName>
</protein>
<dbReference type="Pfam" id="PF00459">
    <property type="entry name" value="Inositol_P"/>
    <property type="match status" value="1"/>
</dbReference>
<sequence length="327" mass="35405">MTCETIPLQTQPQLDPVTVEQQRSLSDNQNEIAHQLALIARATARACGPYLRWARLQDLRVDNKSSEHDPVTVHDKTVETAITQILGYFLPGSRVLGEEHGEQLLPGGKPQLPERIQLPELEPHPDVRSLGSRVRWIVDPIDGTANFAAGMTYFNTSIAAELDGQVVAGAIHVPCEQETFWANAERGYLENERGFFALESSGPTREIEALLLTYHPILTQVKTHPEVTFEVLGELIETCRALRRPGAAALDLANIAAGRAGAFFATSVKPWDVAAGLHLVQVSGGTSYTHPMGTTTPAGLGPGVVAACAGLEVPKLKKLLDQLAAQY</sequence>
<dbReference type="Gene3D" id="3.30.540.10">
    <property type="entry name" value="Fructose-1,6-Bisphosphatase, subunit A, domain 1"/>
    <property type="match status" value="1"/>
</dbReference>
<proteinExistence type="predicted"/>
<dbReference type="Proteomes" id="UP001247542">
    <property type="component" value="Unassembled WGS sequence"/>
</dbReference>
<organism evidence="1 2">
    <name type="scientific">Gleimia hominis</name>
    <dbReference type="NCBI Taxonomy" id="595468"/>
    <lineage>
        <taxon>Bacteria</taxon>
        <taxon>Bacillati</taxon>
        <taxon>Actinomycetota</taxon>
        <taxon>Actinomycetes</taxon>
        <taxon>Actinomycetales</taxon>
        <taxon>Actinomycetaceae</taxon>
        <taxon>Gleimia</taxon>
    </lineage>
</organism>
<dbReference type="PRINTS" id="PR00377">
    <property type="entry name" value="IMPHPHTASES"/>
</dbReference>
<dbReference type="EMBL" id="JASXSX010000003">
    <property type="protein sequence ID" value="MDT3767928.1"/>
    <property type="molecule type" value="Genomic_DNA"/>
</dbReference>
<dbReference type="PANTHER" id="PTHR20854">
    <property type="entry name" value="INOSITOL MONOPHOSPHATASE"/>
    <property type="match status" value="1"/>
</dbReference>
<accession>A0ABU3ICE4</accession>